<sequence length="315" mass="35341">MSPERDNLQTQRESDETVLTLSRHAVTEFLRRTGLSVPTTRTFPDNAVAQRVRETAAAWDFGGISAERVACYTATGISMARTTFAHNHPDTQVHIALFTALGLCVDDLEVDSGALSEFVGCLQTGQPQLHPVLEHLAQNVRAMPDFFHPYAASAILAGTIHHINCTLFEKQMDAAPLHPTALPYVLHKRARNSAGEVYSAFVWDKFNFPELSSHIQVVPEAMTYLDYANDILSFYKEEMAGERHNFVHDRARVTGKDVRDVLEDILNEVVGAVERGRDILQGEKERETWERFLAGYVAFHFLSPRYKLTQLTIAG</sequence>
<proteinExistence type="inferred from homology"/>
<dbReference type="Proteomes" id="UP000703269">
    <property type="component" value="Unassembled WGS sequence"/>
</dbReference>
<dbReference type="InterPro" id="IPR024652">
    <property type="entry name" value="Trichodiene_synth"/>
</dbReference>
<name>A0A9P3GL60_9APHY</name>
<comment type="caution">
    <text evidence="3">The sequence shown here is derived from an EMBL/GenBank/DDBJ whole genome shotgun (WGS) entry which is preliminary data.</text>
</comment>
<evidence type="ECO:0000256" key="2">
    <source>
        <dbReference type="ARBA" id="ARBA00023239"/>
    </source>
</evidence>
<reference evidence="3 4" key="1">
    <citation type="submission" date="2021-08" db="EMBL/GenBank/DDBJ databases">
        <title>Draft Genome Sequence of Phanerochaete sordida strain YK-624.</title>
        <authorList>
            <person name="Mori T."/>
            <person name="Dohra H."/>
            <person name="Suzuki T."/>
            <person name="Kawagishi H."/>
            <person name="Hirai H."/>
        </authorList>
    </citation>
    <scope>NUCLEOTIDE SEQUENCE [LARGE SCALE GENOMIC DNA]</scope>
    <source>
        <strain evidence="3 4">YK-624</strain>
    </source>
</reference>
<dbReference type="AlphaFoldDB" id="A0A9P3GL60"/>
<keyword evidence="4" id="KW-1185">Reference proteome</keyword>
<gene>
    <name evidence="3" type="ORF">PsYK624_135530</name>
</gene>
<evidence type="ECO:0000313" key="3">
    <source>
        <dbReference type="EMBL" id="GJE97337.1"/>
    </source>
</evidence>
<dbReference type="Pfam" id="PF06330">
    <property type="entry name" value="TRI5"/>
    <property type="match status" value="1"/>
</dbReference>
<accession>A0A9P3GL60</accession>
<dbReference type="EMBL" id="BPQB01000070">
    <property type="protein sequence ID" value="GJE97337.1"/>
    <property type="molecule type" value="Genomic_DNA"/>
</dbReference>
<dbReference type="InterPro" id="IPR008949">
    <property type="entry name" value="Isoprenoid_synthase_dom_sf"/>
</dbReference>
<dbReference type="SFLD" id="SFLDS00005">
    <property type="entry name" value="Isoprenoid_Synthase_Type_I"/>
    <property type="match status" value="1"/>
</dbReference>
<comment type="similarity">
    <text evidence="1">Belongs to the trichodiene synthase family.</text>
</comment>
<protein>
    <submittedName>
        <fullName evidence="3">Terpenoid synthase-like protein</fullName>
    </submittedName>
</protein>
<dbReference type="Gene3D" id="1.10.600.10">
    <property type="entry name" value="Farnesyl Diphosphate Synthase"/>
    <property type="match status" value="1"/>
</dbReference>
<dbReference type="SUPFAM" id="SSF48576">
    <property type="entry name" value="Terpenoid synthases"/>
    <property type="match status" value="1"/>
</dbReference>
<evidence type="ECO:0000313" key="4">
    <source>
        <dbReference type="Proteomes" id="UP000703269"/>
    </source>
</evidence>
<dbReference type="OrthoDB" id="2998174at2759"/>
<organism evidence="3 4">
    <name type="scientific">Phanerochaete sordida</name>
    <dbReference type="NCBI Taxonomy" id="48140"/>
    <lineage>
        <taxon>Eukaryota</taxon>
        <taxon>Fungi</taxon>
        <taxon>Dikarya</taxon>
        <taxon>Basidiomycota</taxon>
        <taxon>Agaricomycotina</taxon>
        <taxon>Agaricomycetes</taxon>
        <taxon>Polyporales</taxon>
        <taxon>Phanerochaetaceae</taxon>
        <taxon>Phanerochaete</taxon>
    </lineage>
</organism>
<evidence type="ECO:0000256" key="1">
    <source>
        <dbReference type="ARBA" id="ARBA00007946"/>
    </source>
</evidence>
<keyword evidence="2" id="KW-0456">Lyase</keyword>
<dbReference type="SFLD" id="SFLDG01021">
    <property type="entry name" value="Trichodiene_Synthase_Like"/>
    <property type="match status" value="1"/>
</dbReference>
<dbReference type="GO" id="GO:0016838">
    <property type="term" value="F:carbon-oxygen lyase activity, acting on phosphates"/>
    <property type="evidence" value="ECO:0007669"/>
    <property type="project" value="InterPro"/>
</dbReference>